<proteinExistence type="predicted"/>
<dbReference type="Proteomes" id="UP000295621">
    <property type="component" value="Unassembled WGS sequence"/>
</dbReference>
<name>A0A4R4RHD5_9ACTN</name>
<dbReference type="OrthoDB" id="7869604at2"/>
<dbReference type="EMBL" id="SMKL01000059">
    <property type="protein sequence ID" value="TDC48249.1"/>
    <property type="molecule type" value="Genomic_DNA"/>
</dbReference>
<dbReference type="AlphaFoldDB" id="A0A4R4RHD5"/>
<keyword evidence="2" id="KW-1185">Reference proteome</keyword>
<accession>A0A4R4RHD5</accession>
<evidence type="ECO:0000313" key="2">
    <source>
        <dbReference type="Proteomes" id="UP000295621"/>
    </source>
</evidence>
<evidence type="ECO:0000313" key="1">
    <source>
        <dbReference type="EMBL" id="TDC48249.1"/>
    </source>
</evidence>
<gene>
    <name evidence="1" type="ORF">E1212_21785</name>
</gene>
<comment type="caution">
    <text evidence="1">The sequence shown here is derived from an EMBL/GenBank/DDBJ whole genome shotgun (WGS) entry which is preliminary data.</text>
</comment>
<reference evidence="1 2" key="1">
    <citation type="submission" date="2019-02" db="EMBL/GenBank/DDBJ databases">
        <title>Draft genome sequences of novel Actinobacteria.</title>
        <authorList>
            <person name="Sahin N."/>
            <person name="Ay H."/>
            <person name="Saygin H."/>
        </authorList>
    </citation>
    <scope>NUCLEOTIDE SEQUENCE [LARGE SCALE GENOMIC DNA]</scope>
    <source>
        <strain evidence="1 2">KC603</strain>
    </source>
</reference>
<sequence>MYHKNVLHALSYGEGVTDALTEDPFDYQVTKSGLVRISRGGRVVVTVAGAHADRLAAALERAADEHAAQLLLAKATGNYRRGNERR</sequence>
<protein>
    <submittedName>
        <fullName evidence="1">Uncharacterized protein</fullName>
    </submittedName>
</protein>
<organism evidence="1 2">
    <name type="scientific">Jiangella ureilytica</name>
    <dbReference type="NCBI Taxonomy" id="2530374"/>
    <lineage>
        <taxon>Bacteria</taxon>
        <taxon>Bacillati</taxon>
        <taxon>Actinomycetota</taxon>
        <taxon>Actinomycetes</taxon>
        <taxon>Jiangellales</taxon>
        <taxon>Jiangellaceae</taxon>
        <taxon>Jiangella</taxon>
    </lineage>
</organism>